<dbReference type="EMBL" id="CP147920">
    <property type="protein sequence ID" value="XAU14854.1"/>
    <property type="molecule type" value="Genomic_DNA"/>
</dbReference>
<evidence type="ECO:0000313" key="1">
    <source>
        <dbReference type="EMBL" id="XAU14854.1"/>
    </source>
</evidence>
<dbReference type="Pfam" id="PF04463">
    <property type="entry name" value="2-thiour_desulf"/>
    <property type="match status" value="1"/>
</dbReference>
<proteinExistence type="predicted"/>
<gene>
    <name evidence="1" type="ORF">WCY31_11495</name>
</gene>
<keyword evidence="2" id="KW-1185">Reference proteome</keyword>
<dbReference type="Proteomes" id="UP001447842">
    <property type="component" value="Chromosome"/>
</dbReference>
<dbReference type="PANTHER" id="PTHR30087:SF0">
    <property type="entry name" value="INNER MEMBRANE PROTEIN"/>
    <property type="match status" value="1"/>
</dbReference>
<dbReference type="RefSeq" id="WP_345972486.1">
    <property type="nucleotide sequence ID" value="NZ_CP147920.1"/>
</dbReference>
<protein>
    <submittedName>
        <fullName evidence="1">DUF523 domain-containing protein</fullName>
    </submittedName>
</protein>
<name>A0ABZ3H958_9BACT</name>
<reference evidence="1 2" key="1">
    <citation type="submission" date="2024-03" db="EMBL/GenBank/DDBJ databases">
        <title>Sulfurimonas sp. HSL3-1.</title>
        <authorList>
            <person name="Wang S."/>
        </authorList>
    </citation>
    <scope>NUCLEOTIDE SEQUENCE [LARGE SCALE GENOMIC DNA]</scope>
    <source>
        <strain evidence="1 2">HSL3-1</strain>
    </source>
</reference>
<accession>A0ABZ3H958</accession>
<evidence type="ECO:0000313" key="2">
    <source>
        <dbReference type="Proteomes" id="UP001447842"/>
    </source>
</evidence>
<organism evidence="1 2">
    <name type="scientific">Sulfurimonas diazotrophicus</name>
    <dbReference type="NCBI Taxonomy" id="3131939"/>
    <lineage>
        <taxon>Bacteria</taxon>
        <taxon>Pseudomonadati</taxon>
        <taxon>Campylobacterota</taxon>
        <taxon>Epsilonproteobacteria</taxon>
        <taxon>Campylobacterales</taxon>
        <taxon>Sulfurimonadaceae</taxon>
        <taxon>Sulfurimonas</taxon>
    </lineage>
</organism>
<dbReference type="PANTHER" id="PTHR30087">
    <property type="entry name" value="INNER MEMBRANE PROTEIN"/>
    <property type="match status" value="1"/>
</dbReference>
<dbReference type="InterPro" id="IPR007553">
    <property type="entry name" value="2-thiour_desulf"/>
</dbReference>
<sequence>MGKEKVIVSACLLGEKCRYDGATKKDDGVLAFLADKEVVPFCPEAPVLGTPRGRISIIATEDHGLRVKKDADGTDVTDVLVEQTETLIKAHPDATKIILKSKSPSCGIGTTPILDEAGNEIAKGNGVAADLLLYAFPDIDISDENTF</sequence>